<comment type="caution">
    <text evidence="7">The sequence shown here is derived from an EMBL/GenBank/DDBJ whole genome shotgun (WGS) entry which is preliminary data.</text>
</comment>
<evidence type="ECO:0000259" key="6">
    <source>
        <dbReference type="Pfam" id="PF08100"/>
    </source>
</evidence>
<evidence type="ECO:0000313" key="7">
    <source>
        <dbReference type="EMBL" id="TPG35738.1"/>
    </source>
</evidence>
<evidence type="ECO:0000256" key="1">
    <source>
        <dbReference type="ARBA" id="ARBA00022603"/>
    </source>
</evidence>
<dbReference type="RefSeq" id="WP_140689024.1">
    <property type="nucleotide sequence ID" value="NZ_RCZG01000002.1"/>
</dbReference>
<dbReference type="PROSITE" id="PS51683">
    <property type="entry name" value="SAM_OMT_II"/>
    <property type="match status" value="1"/>
</dbReference>
<organism evidence="7 8">
    <name type="scientific">Mycolicibacterium hodleri</name>
    <dbReference type="NCBI Taxonomy" id="49897"/>
    <lineage>
        <taxon>Bacteria</taxon>
        <taxon>Bacillati</taxon>
        <taxon>Actinomycetota</taxon>
        <taxon>Actinomycetes</taxon>
        <taxon>Mycobacteriales</taxon>
        <taxon>Mycobacteriaceae</taxon>
        <taxon>Mycolicibacterium</taxon>
    </lineage>
</organism>
<evidence type="ECO:0000256" key="3">
    <source>
        <dbReference type="ARBA" id="ARBA00022691"/>
    </source>
</evidence>
<dbReference type="InterPro" id="IPR012967">
    <property type="entry name" value="COMT_dimerisation"/>
</dbReference>
<keyword evidence="2 7" id="KW-0808">Transferase</keyword>
<dbReference type="GO" id="GO:0008171">
    <property type="term" value="F:O-methyltransferase activity"/>
    <property type="evidence" value="ECO:0007669"/>
    <property type="project" value="InterPro"/>
</dbReference>
<dbReference type="PIRSF" id="PIRSF005739">
    <property type="entry name" value="O-mtase"/>
    <property type="match status" value="1"/>
</dbReference>
<evidence type="ECO:0000256" key="4">
    <source>
        <dbReference type="PIRSR" id="PIRSR005739-1"/>
    </source>
</evidence>
<dbReference type="Gene3D" id="1.10.287.1350">
    <property type="match status" value="1"/>
</dbReference>
<dbReference type="Pfam" id="PF00891">
    <property type="entry name" value="Methyltransf_2"/>
    <property type="match status" value="1"/>
</dbReference>
<dbReference type="SUPFAM" id="SSF53335">
    <property type="entry name" value="S-adenosyl-L-methionine-dependent methyltransferases"/>
    <property type="match status" value="1"/>
</dbReference>
<dbReference type="InterPro" id="IPR016461">
    <property type="entry name" value="COMT-like"/>
</dbReference>
<keyword evidence="3" id="KW-0949">S-adenosyl-L-methionine</keyword>
<dbReference type="CDD" id="cd02440">
    <property type="entry name" value="AdoMet_MTases"/>
    <property type="match status" value="1"/>
</dbReference>
<dbReference type="InterPro" id="IPR029063">
    <property type="entry name" value="SAM-dependent_MTases_sf"/>
</dbReference>
<accession>A0A502EDI8</accession>
<dbReference type="GO" id="GO:0046983">
    <property type="term" value="F:protein dimerization activity"/>
    <property type="evidence" value="ECO:0007669"/>
    <property type="project" value="InterPro"/>
</dbReference>
<dbReference type="PANTHER" id="PTHR43712">
    <property type="entry name" value="PUTATIVE (AFU_ORTHOLOGUE AFUA_4G14580)-RELATED"/>
    <property type="match status" value="1"/>
</dbReference>
<evidence type="ECO:0000259" key="5">
    <source>
        <dbReference type="Pfam" id="PF00891"/>
    </source>
</evidence>
<evidence type="ECO:0000313" key="8">
    <source>
        <dbReference type="Proteomes" id="UP000320095"/>
    </source>
</evidence>
<evidence type="ECO:0000256" key="2">
    <source>
        <dbReference type="ARBA" id="ARBA00022679"/>
    </source>
</evidence>
<dbReference type="EMBL" id="RCZG01000002">
    <property type="protein sequence ID" value="TPG35738.1"/>
    <property type="molecule type" value="Genomic_DNA"/>
</dbReference>
<keyword evidence="1 7" id="KW-0489">Methyltransferase</keyword>
<dbReference type="Gene3D" id="3.40.50.150">
    <property type="entry name" value="Vaccinia Virus protein VP39"/>
    <property type="match status" value="1"/>
</dbReference>
<sequence>MPRDIKIPPAKVARIGERLRDYLYLLHRRSAPAPVAMLEMIMAAWVSQAIQAAAELGIADTLAERPLPLDELANRVGADPDALRRLMRALISRGIFRQRRGGRYELTALGETLRSDTRFSMNAYARFVGSPQHREHWSYLVESVRTGKPIIPQLRGKDGFDYLRDEPELAKGFNDAMTDLAGLAAHAFVPGYNFGPYRTIVDVGGGHGALLSTILAATPNARGVLYDLPEVVAGAPPLLSAPGIKDRVRVEGGSFFDSVPSGGDAYVLKNVIHDWPDEQAVAILRNVRAAAGADSTVLLVEMVLPEHDRDFAGKWSDVEMLLDANGRERDAAEYRDLLRQGGFRMNRIVQTASPYSVVEATPA</sequence>
<proteinExistence type="predicted"/>
<protein>
    <submittedName>
        <fullName evidence="7">Hydroxyneurosporene methyltransferase</fullName>
    </submittedName>
</protein>
<dbReference type="AlphaFoldDB" id="A0A502EDI8"/>
<feature type="domain" description="O-methyltransferase C-terminal" evidence="5">
    <location>
        <begin position="137"/>
        <end position="344"/>
    </location>
</feature>
<dbReference type="Gene3D" id="1.10.10.10">
    <property type="entry name" value="Winged helix-like DNA-binding domain superfamily/Winged helix DNA-binding domain"/>
    <property type="match status" value="1"/>
</dbReference>
<dbReference type="PANTHER" id="PTHR43712:SF2">
    <property type="entry name" value="O-METHYLTRANSFERASE CICE"/>
    <property type="match status" value="1"/>
</dbReference>
<dbReference type="Pfam" id="PF08100">
    <property type="entry name" value="Dimerisation"/>
    <property type="match status" value="1"/>
</dbReference>
<dbReference type="GO" id="GO:0032259">
    <property type="term" value="P:methylation"/>
    <property type="evidence" value="ECO:0007669"/>
    <property type="project" value="UniProtKB-KW"/>
</dbReference>
<feature type="active site" description="Proton acceptor" evidence="4">
    <location>
        <position position="273"/>
    </location>
</feature>
<dbReference type="InterPro" id="IPR001077">
    <property type="entry name" value="COMT_C"/>
</dbReference>
<feature type="domain" description="O-methyltransferase dimerisation" evidence="6">
    <location>
        <begin position="39"/>
        <end position="113"/>
    </location>
</feature>
<dbReference type="Proteomes" id="UP000320095">
    <property type="component" value="Unassembled WGS sequence"/>
</dbReference>
<keyword evidence="8" id="KW-1185">Reference proteome</keyword>
<dbReference type="OrthoDB" id="4145676at2"/>
<reference evidence="7 8" key="1">
    <citation type="journal article" date="2019" name="Environ. Microbiol.">
        <title>Species interactions and distinct microbial communities in high Arctic permafrost affected cryosols are associated with the CH4 and CO2 gas fluxes.</title>
        <authorList>
            <person name="Altshuler I."/>
            <person name="Hamel J."/>
            <person name="Turney S."/>
            <person name="Magnuson E."/>
            <person name="Levesque R."/>
            <person name="Greer C."/>
            <person name="Whyte L.G."/>
        </authorList>
    </citation>
    <scope>NUCLEOTIDE SEQUENCE [LARGE SCALE GENOMIC DNA]</scope>
    <source>
        <strain evidence="7 8">S5.20</strain>
    </source>
</reference>
<name>A0A502EDI8_9MYCO</name>
<dbReference type="InterPro" id="IPR036390">
    <property type="entry name" value="WH_DNA-bd_sf"/>
</dbReference>
<dbReference type="InterPro" id="IPR036388">
    <property type="entry name" value="WH-like_DNA-bd_sf"/>
</dbReference>
<gene>
    <name evidence="7" type="ORF">EAH80_06635</name>
</gene>
<dbReference type="SUPFAM" id="SSF46785">
    <property type="entry name" value="Winged helix' DNA-binding domain"/>
    <property type="match status" value="1"/>
</dbReference>